<feature type="region of interest" description="Disordered" evidence="1">
    <location>
        <begin position="1"/>
        <end position="25"/>
    </location>
</feature>
<sequence length="121" mass="13597">MASGSQADQSKKINSNSLQPHPPPGLKSLIGMLHRIYSDQPNKLQVTTLLKYWLGDYISMYNNAGDKERDISAHWHYVNIGLSDLHGDGRVHSLNNDNADISSRSGIAFKLTFRFKKLETN</sequence>
<dbReference type="GO" id="GO:0005737">
    <property type="term" value="C:cytoplasm"/>
    <property type="evidence" value="ECO:0007669"/>
    <property type="project" value="TreeGrafter"/>
</dbReference>
<dbReference type="InterPro" id="IPR007768">
    <property type="entry name" value="Suppressor_of_fused"/>
</dbReference>
<evidence type="ECO:0000313" key="3">
    <source>
        <dbReference type="Proteomes" id="UP000078200"/>
    </source>
</evidence>
<evidence type="ECO:0008006" key="4">
    <source>
        <dbReference type="Google" id="ProtNLM"/>
    </source>
</evidence>
<dbReference type="EnsemblMetazoa" id="GAUT034429-RA">
    <property type="protein sequence ID" value="GAUT034429-PA"/>
    <property type="gene ID" value="GAUT034429"/>
</dbReference>
<protein>
    <recommendedName>
        <fullName evidence="4">Suppressor of fused-like domain-containing protein</fullName>
    </recommendedName>
</protein>
<dbReference type="SUPFAM" id="SSF103359">
    <property type="entry name" value="Suppressor of Fused, N-terminal domain"/>
    <property type="match status" value="1"/>
</dbReference>
<dbReference type="InterPro" id="IPR016591">
    <property type="entry name" value="Suppressor_of_fused_euk"/>
</dbReference>
<name>A0A1A9VE77_GLOAU</name>
<dbReference type="PANTHER" id="PTHR10928">
    <property type="entry name" value="SUPPRESSOR OF FUSED"/>
    <property type="match status" value="1"/>
</dbReference>
<proteinExistence type="predicted"/>
<evidence type="ECO:0000313" key="2">
    <source>
        <dbReference type="EnsemblMetazoa" id="GAUT034429-PA"/>
    </source>
</evidence>
<evidence type="ECO:0000256" key="1">
    <source>
        <dbReference type="SAM" id="MobiDB-lite"/>
    </source>
</evidence>
<dbReference type="PIRSF" id="PIRSF011844">
    <property type="entry name" value="Suppressor_of_fused_protein"/>
    <property type="match status" value="1"/>
</dbReference>
<dbReference type="GO" id="GO:0005634">
    <property type="term" value="C:nucleus"/>
    <property type="evidence" value="ECO:0007669"/>
    <property type="project" value="TreeGrafter"/>
</dbReference>
<keyword evidence="3" id="KW-1185">Reference proteome</keyword>
<reference evidence="2" key="1">
    <citation type="submission" date="2020-05" db="UniProtKB">
        <authorList>
            <consortium name="EnsemblMetazoa"/>
        </authorList>
    </citation>
    <scope>IDENTIFICATION</scope>
    <source>
        <strain evidence="2">TTRI</strain>
    </source>
</reference>
<dbReference type="AlphaFoldDB" id="A0A1A9VE77"/>
<dbReference type="Proteomes" id="UP000078200">
    <property type="component" value="Unassembled WGS sequence"/>
</dbReference>
<dbReference type="STRING" id="7395.A0A1A9VE77"/>
<dbReference type="PANTHER" id="PTHR10928:SF2">
    <property type="entry name" value="SUPPRESSOR OF FUSED HOMOLOG"/>
    <property type="match status" value="1"/>
</dbReference>
<accession>A0A1A9VE77</accession>
<dbReference type="InterPro" id="IPR037181">
    <property type="entry name" value="SUFU_N"/>
</dbReference>
<feature type="compositionally biased region" description="Polar residues" evidence="1">
    <location>
        <begin position="1"/>
        <end position="19"/>
    </location>
</feature>
<organism evidence="2 3">
    <name type="scientific">Glossina austeni</name>
    <name type="common">Savannah tsetse fly</name>
    <dbReference type="NCBI Taxonomy" id="7395"/>
    <lineage>
        <taxon>Eukaryota</taxon>
        <taxon>Metazoa</taxon>
        <taxon>Ecdysozoa</taxon>
        <taxon>Arthropoda</taxon>
        <taxon>Hexapoda</taxon>
        <taxon>Insecta</taxon>
        <taxon>Pterygota</taxon>
        <taxon>Neoptera</taxon>
        <taxon>Endopterygota</taxon>
        <taxon>Diptera</taxon>
        <taxon>Brachycera</taxon>
        <taxon>Muscomorpha</taxon>
        <taxon>Hippoboscoidea</taxon>
        <taxon>Glossinidae</taxon>
        <taxon>Glossina</taxon>
    </lineage>
</organism>
<dbReference type="VEuPathDB" id="VectorBase:GAUT034429"/>